<dbReference type="InterPro" id="IPR008271">
    <property type="entry name" value="Ser/Thr_kinase_AS"/>
</dbReference>
<dbReference type="SMART" id="SM00220">
    <property type="entry name" value="S_TKc"/>
    <property type="match status" value="1"/>
</dbReference>
<dbReference type="InterPro" id="IPR011009">
    <property type="entry name" value="Kinase-like_dom_sf"/>
</dbReference>
<keyword evidence="10 12" id="KW-0472">Membrane</keyword>
<keyword evidence="9 12" id="KW-1133">Transmembrane helix</keyword>
<dbReference type="InterPro" id="IPR000719">
    <property type="entry name" value="Prot_kinase_dom"/>
</dbReference>
<proteinExistence type="predicted"/>
<keyword evidence="4 12" id="KW-0812">Transmembrane</keyword>
<evidence type="ECO:0000259" key="14">
    <source>
        <dbReference type="PROSITE" id="PS50011"/>
    </source>
</evidence>
<feature type="chain" id="PRO_5044817271" description="Protein kinase domain-containing protein" evidence="13">
    <location>
        <begin position="21"/>
        <end position="608"/>
    </location>
</feature>
<evidence type="ECO:0000256" key="5">
    <source>
        <dbReference type="ARBA" id="ARBA00022729"/>
    </source>
</evidence>
<dbReference type="PANTHER" id="PTHR27009">
    <property type="entry name" value="RUST RESISTANCE KINASE LR10-RELATED"/>
    <property type="match status" value="1"/>
</dbReference>
<dbReference type="FunFam" id="3.30.200.20:FF:000178">
    <property type="entry name" value="serine/threonine-protein kinase PBS1-like"/>
    <property type="match status" value="1"/>
</dbReference>
<evidence type="ECO:0000256" key="7">
    <source>
        <dbReference type="ARBA" id="ARBA00022777"/>
    </source>
</evidence>
<dbReference type="GO" id="GO:0005524">
    <property type="term" value="F:ATP binding"/>
    <property type="evidence" value="ECO:0007669"/>
    <property type="project" value="UniProtKB-KW"/>
</dbReference>
<sequence>MPMSHLLCVILFLLSSSTQTRTLGDNSGESFFKQCPPTKCTNKGPTIRFPFRLNTQPSICGLEGYELSCSGNNTLINFPFSGNYYVKEISYRERTISLMEVHYKNCPLQSLMSFNRSDSILDKSTTPFLPFALVKCLDRVATDRMIGPIECLRDDDSLVYVMDADGAMDRLPLNCHTSKTAEIANSGLIHSGVIPAIESQLRTGEIIEEWRTLDCYYGCETSWNYCAYNSTSNETICYNPRHKSSHVPLIIGTSIGGTILLAVMIFLICRSRKSDNEKETWLKIEKFLTNYKTLSLTRYNFSEIKKITRRFKHKLGQGGCGSVYQGSLPNGIPVAVKMLENSRGNGEEFINEVIAISRIHHFNVVRLLGYCYEGTQRALVYEFMPNGSLEKFIISIIDDSKTHRQLSWEKIQQIAIGIARGIEYLHQGCNQRILHFDIKPHNILLDHNFQPKIADFGLAKLSSKDQSIISVTGARGTPGYIAPELFLRNFGEVSYKSDVYSFGMLLLDICGCRNNKVDETVEDQSQIYLPECIYDRLSEGKELELQIETGEEEMIAKKLTIVAFWCIQWRPKDRPSMAMVVQMLEGDLQSLKMPPKPFVSSDVDVGST</sequence>
<gene>
    <name evidence="15" type="ORF">ILEXP_LOCUS17787</name>
</gene>
<evidence type="ECO:0000256" key="9">
    <source>
        <dbReference type="ARBA" id="ARBA00022989"/>
    </source>
</evidence>
<evidence type="ECO:0000256" key="13">
    <source>
        <dbReference type="SAM" id="SignalP"/>
    </source>
</evidence>
<protein>
    <recommendedName>
        <fullName evidence="14">Protein kinase domain-containing protein</fullName>
    </recommendedName>
</protein>
<evidence type="ECO:0000256" key="6">
    <source>
        <dbReference type="ARBA" id="ARBA00022741"/>
    </source>
</evidence>
<keyword evidence="6" id="KW-0547">Nucleotide-binding</keyword>
<keyword evidence="7" id="KW-0418">Kinase</keyword>
<dbReference type="AlphaFoldDB" id="A0ABC8RXN4"/>
<keyword evidence="16" id="KW-1185">Reference proteome</keyword>
<evidence type="ECO:0000256" key="12">
    <source>
        <dbReference type="SAM" id="Phobius"/>
    </source>
</evidence>
<feature type="signal peptide" evidence="13">
    <location>
        <begin position="1"/>
        <end position="20"/>
    </location>
</feature>
<dbReference type="Pfam" id="PF00069">
    <property type="entry name" value="Pkinase"/>
    <property type="match status" value="1"/>
</dbReference>
<dbReference type="EMBL" id="CAUOFW020001925">
    <property type="protein sequence ID" value="CAK9149720.1"/>
    <property type="molecule type" value="Genomic_DNA"/>
</dbReference>
<evidence type="ECO:0000256" key="3">
    <source>
        <dbReference type="ARBA" id="ARBA00022679"/>
    </source>
</evidence>
<dbReference type="Gene3D" id="3.30.200.20">
    <property type="entry name" value="Phosphorylase Kinase, domain 1"/>
    <property type="match status" value="1"/>
</dbReference>
<dbReference type="InterPro" id="IPR025287">
    <property type="entry name" value="WAK_GUB"/>
</dbReference>
<dbReference type="GO" id="GO:0016020">
    <property type="term" value="C:membrane"/>
    <property type="evidence" value="ECO:0007669"/>
    <property type="project" value="UniProtKB-SubCell"/>
</dbReference>
<dbReference type="SUPFAM" id="SSF56112">
    <property type="entry name" value="Protein kinase-like (PK-like)"/>
    <property type="match status" value="1"/>
</dbReference>
<evidence type="ECO:0000256" key="8">
    <source>
        <dbReference type="ARBA" id="ARBA00022840"/>
    </source>
</evidence>
<evidence type="ECO:0000256" key="10">
    <source>
        <dbReference type="ARBA" id="ARBA00023136"/>
    </source>
</evidence>
<evidence type="ECO:0000313" key="15">
    <source>
        <dbReference type="EMBL" id="CAK9149720.1"/>
    </source>
</evidence>
<evidence type="ECO:0000256" key="2">
    <source>
        <dbReference type="ARBA" id="ARBA00022527"/>
    </source>
</evidence>
<keyword evidence="2" id="KW-0723">Serine/threonine-protein kinase</keyword>
<dbReference type="FunFam" id="1.10.510.10:FF:000590">
    <property type="entry name" value="PR5-like receptor kinase"/>
    <property type="match status" value="1"/>
</dbReference>
<keyword evidence="8" id="KW-0067">ATP-binding</keyword>
<comment type="subcellular location">
    <subcellularLocation>
        <location evidence="1">Membrane</location>
        <topology evidence="1">Single-pass type I membrane protein</topology>
    </subcellularLocation>
</comment>
<dbReference type="Pfam" id="PF13947">
    <property type="entry name" value="GUB_WAK_bind"/>
    <property type="match status" value="1"/>
</dbReference>
<evidence type="ECO:0000256" key="1">
    <source>
        <dbReference type="ARBA" id="ARBA00004479"/>
    </source>
</evidence>
<evidence type="ECO:0000256" key="11">
    <source>
        <dbReference type="ARBA" id="ARBA00023180"/>
    </source>
</evidence>
<dbReference type="Proteomes" id="UP001642360">
    <property type="component" value="Unassembled WGS sequence"/>
</dbReference>
<keyword evidence="3" id="KW-0808">Transferase</keyword>
<evidence type="ECO:0000256" key="4">
    <source>
        <dbReference type="ARBA" id="ARBA00022692"/>
    </source>
</evidence>
<keyword evidence="5 13" id="KW-0732">Signal</keyword>
<dbReference type="Gene3D" id="1.10.510.10">
    <property type="entry name" value="Transferase(Phosphotransferase) domain 1"/>
    <property type="match status" value="1"/>
</dbReference>
<feature type="domain" description="Protein kinase" evidence="14">
    <location>
        <begin position="309"/>
        <end position="599"/>
    </location>
</feature>
<feature type="transmembrane region" description="Helical" evidence="12">
    <location>
        <begin position="247"/>
        <end position="269"/>
    </location>
</feature>
<name>A0ABC8RXN4_9AQUA</name>
<organism evidence="15 16">
    <name type="scientific">Ilex paraguariensis</name>
    <name type="common">yerba mate</name>
    <dbReference type="NCBI Taxonomy" id="185542"/>
    <lineage>
        <taxon>Eukaryota</taxon>
        <taxon>Viridiplantae</taxon>
        <taxon>Streptophyta</taxon>
        <taxon>Embryophyta</taxon>
        <taxon>Tracheophyta</taxon>
        <taxon>Spermatophyta</taxon>
        <taxon>Magnoliopsida</taxon>
        <taxon>eudicotyledons</taxon>
        <taxon>Gunneridae</taxon>
        <taxon>Pentapetalae</taxon>
        <taxon>asterids</taxon>
        <taxon>campanulids</taxon>
        <taxon>Aquifoliales</taxon>
        <taxon>Aquifoliaceae</taxon>
        <taxon>Ilex</taxon>
    </lineage>
</organism>
<dbReference type="InterPro" id="IPR045874">
    <property type="entry name" value="LRK10/LRL21-25-like"/>
</dbReference>
<comment type="caution">
    <text evidence="15">The sequence shown here is derived from an EMBL/GenBank/DDBJ whole genome shotgun (WGS) entry which is preliminary data.</text>
</comment>
<reference evidence="15 16" key="1">
    <citation type="submission" date="2024-02" db="EMBL/GenBank/DDBJ databases">
        <authorList>
            <person name="Vignale AGUSTIN F."/>
            <person name="Sosa J E."/>
            <person name="Modenutti C."/>
        </authorList>
    </citation>
    <scope>NUCLEOTIDE SEQUENCE [LARGE SCALE GENOMIC DNA]</scope>
</reference>
<dbReference type="PROSITE" id="PS00108">
    <property type="entry name" value="PROTEIN_KINASE_ST"/>
    <property type="match status" value="1"/>
</dbReference>
<dbReference type="PROSITE" id="PS50011">
    <property type="entry name" value="PROTEIN_KINASE_DOM"/>
    <property type="match status" value="1"/>
</dbReference>
<keyword evidence="11" id="KW-0325">Glycoprotein</keyword>
<evidence type="ECO:0000313" key="16">
    <source>
        <dbReference type="Proteomes" id="UP001642360"/>
    </source>
</evidence>
<dbReference type="GO" id="GO:0004674">
    <property type="term" value="F:protein serine/threonine kinase activity"/>
    <property type="evidence" value="ECO:0007669"/>
    <property type="project" value="UniProtKB-KW"/>
</dbReference>
<accession>A0ABC8RXN4</accession>